<sequence>MPVIVYLAETKNFIRILSIHSDLRPNPFVVPGRDSAHEVADGDKWGMGHMTCAGQTAFIADASGSVDPWPDTGRKSLPGRDMTVFAMRRERRPSQFHIGRINGLSAQPDACDGRGLRSSRQFIAAL</sequence>
<dbReference type="Proteomes" id="UP001155079">
    <property type="component" value="Unassembled WGS sequence"/>
</dbReference>
<evidence type="ECO:0000313" key="1">
    <source>
        <dbReference type="EMBL" id="MCM2400581.1"/>
    </source>
</evidence>
<gene>
    <name evidence="1" type="ORF">NBH20_05400</name>
</gene>
<dbReference type="EMBL" id="JAMQAY010000002">
    <property type="protein sequence ID" value="MCM2400581.1"/>
    <property type="molecule type" value="Genomic_DNA"/>
</dbReference>
<protein>
    <submittedName>
        <fullName evidence="1">Uncharacterized protein</fullName>
    </submittedName>
</protein>
<proteinExistence type="predicted"/>
<name>A0ABT0V3X5_9HYPH</name>
<organism evidence="1 2">
    <name type="scientific">Ciceribacter sichuanensis</name>
    <dbReference type="NCBI Taxonomy" id="2949647"/>
    <lineage>
        <taxon>Bacteria</taxon>
        <taxon>Pseudomonadati</taxon>
        <taxon>Pseudomonadota</taxon>
        <taxon>Alphaproteobacteria</taxon>
        <taxon>Hyphomicrobiales</taxon>
        <taxon>Rhizobiaceae</taxon>
        <taxon>Ciceribacter</taxon>
    </lineage>
</organism>
<evidence type="ECO:0000313" key="2">
    <source>
        <dbReference type="Proteomes" id="UP001155079"/>
    </source>
</evidence>
<comment type="caution">
    <text evidence="1">The sequence shown here is derived from an EMBL/GenBank/DDBJ whole genome shotgun (WGS) entry which is preliminary data.</text>
</comment>
<accession>A0ABT0V3X5</accession>
<dbReference type="RefSeq" id="WP_250944265.1">
    <property type="nucleotide sequence ID" value="NZ_JAMQAY010000002.1"/>
</dbReference>
<keyword evidence="2" id="KW-1185">Reference proteome</keyword>
<reference evidence="1 2" key="1">
    <citation type="submission" date="2022-06" db="EMBL/GenBank/DDBJ databases">
        <authorList>
            <person name="Sun Q."/>
        </authorList>
    </citation>
    <scope>NUCLEOTIDE SEQUENCE [LARGE SCALE GENOMIC DNA]</scope>
    <source>
        <strain evidence="1 2">S153</strain>
    </source>
</reference>